<evidence type="ECO:0000313" key="2">
    <source>
        <dbReference type="Proteomes" id="UP001500503"/>
    </source>
</evidence>
<sequence>MNGTAVNAAGCADCGGKCCREYQVGVTVRDVRVLAEGTAMRPGDFIRLLNTKKEGFRLRPDGPAKKLYLQRSAEDTGCVFLMEIASGRARCGVYAHRPLVCSTFPMSIQRGVVTLREDTVCGPDSWNLAAMDLPACRRELTHDDAARAEHREIIRAWNKRVDASGREASPQELYDYLMSYPLEATPQADTD</sequence>
<dbReference type="InterPro" id="IPR005358">
    <property type="entry name" value="Puta_zinc/iron-chelating_dom"/>
</dbReference>
<reference evidence="2" key="1">
    <citation type="journal article" date="2019" name="Int. J. Syst. Evol. Microbiol.">
        <title>The Global Catalogue of Microorganisms (GCM) 10K type strain sequencing project: providing services to taxonomists for standard genome sequencing and annotation.</title>
        <authorList>
            <consortium name="The Broad Institute Genomics Platform"/>
            <consortium name="The Broad Institute Genome Sequencing Center for Infectious Disease"/>
            <person name="Wu L."/>
            <person name="Ma J."/>
        </authorList>
    </citation>
    <scope>NUCLEOTIDE SEQUENCE [LARGE SCALE GENOMIC DNA]</scope>
    <source>
        <strain evidence="2">JCM 17933</strain>
    </source>
</reference>
<gene>
    <name evidence="1" type="ORF">GCM10023191_056380</name>
</gene>
<evidence type="ECO:0000313" key="1">
    <source>
        <dbReference type="EMBL" id="GAA4503449.1"/>
    </source>
</evidence>
<dbReference type="RefSeq" id="WP_345468955.1">
    <property type="nucleotide sequence ID" value="NZ_BAABHF010000031.1"/>
</dbReference>
<accession>A0ABP8QK29</accession>
<evidence type="ECO:0008006" key="3">
    <source>
        <dbReference type="Google" id="ProtNLM"/>
    </source>
</evidence>
<dbReference type="Pfam" id="PF03692">
    <property type="entry name" value="CxxCxxCC"/>
    <property type="match status" value="1"/>
</dbReference>
<proteinExistence type="predicted"/>
<dbReference type="PANTHER" id="PTHR35866">
    <property type="entry name" value="PUTATIVE-RELATED"/>
    <property type="match status" value="1"/>
</dbReference>
<comment type="caution">
    <text evidence="1">The sequence shown here is derived from an EMBL/GenBank/DDBJ whole genome shotgun (WGS) entry which is preliminary data.</text>
</comment>
<organism evidence="1 2">
    <name type="scientific">Actinoallomurus oryzae</name>
    <dbReference type="NCBI Taxonomy" id="502180"/>
    <lineage>
        <taxon>Bacteria</taxon>
        <taxon>Bacillati</taxon>
        <taxon>Actinomycetota</taxon>
        <taxon>Actinomycetes</taxon>
        <taxon>Streptosporangiales</taxon>
        <taxon>Thermomonosporaceae</taxon>
        <taxon>Actinoallomurus</taxon>
    </lineage>
</organism>
<name>A0ABP8QK29_9ACTN</name>
<dbReference type="Proteomes" id="UP001500503">
    <property type="component" value="Unassembled WGS sequence"/>
</dbReference>
<dbReference type="EMBL" id="BAABHF010000031">
    <property type="protein sequence ID" value="GAA4503449.1"/>
    <property type="molecule type" value="Genomic_DNA"/>
</dbReference>
<dbReference type="PANTHER" id="PTHR35866:SF2">
    <property type="entry name" value="YKGJ FAMILY CYSTEINE CLUSTER PROTEIN"/>
    <property type="match status" value="1"/>
</dbReference>
<keyword evidence="2" id="KW-1185">Reference proteome</keyword>
<protein>
    <recommendedName>
        <fullName evidence="3">YkgJ family cysteine cluster protein</fullName>
    </recommendedName>
</protein>